<feature type="transmembrane region" description="Helical" evidence="8">
    <location>
        <begin position="336"/>
        <end position="365"/>
    </location>
</feature>
<feature type="transmembrane region" description="Helical" evidence="8">
    <location>
        <begin position="58"/>
        <end position="76"/>
    </location>
</feature>
<evidence type="ECO:0000313" key="9">
    <source>
        <dbReference type="EMBL" id="SHF01668.1"/>
    </source>
</evidence>
<feature type="transmembrane region" description="Helical" evidence="8">
    <location>
        <begin position="134"/>
        <end position="154"/>
    </location>
</feature>
<evidence type="ECO:0000256" key="3">
    <source>
        <dbReference type="ARBA" id="ARBA00022475"/>
    </source>
</evidence>
<feature type="transmembrane region" description="Helical" evidence="8">
    <location>
        <begin position="174"/>
        <end position="197"/>
    </location>
</feature>
<feature type="transmembrane region" description="Helical" evidence="8">
    <location>
        <begin position="412"/>
        <end position="433"/>
    </location>
</feature>
<evidence type="ECO:0000256" key="7">
    <source>
        <dbReference type="ARBA" id="ARBA00049663"/>
    </source>
</evidence>
<dbReference type="PANTHER" id="PTHR30354">
    <property type="entry name" value="GNT FAMILY GLUCONATE TRANSPORTER"/>
    <property type="match status" value="1"/>
</dbReference>
<accession>A0A1M4Y7H8</accession>
<comment type="similarity">
    <text evidence="7">Belongs to the GntP permease family.</text>
</comment>
<feature type="transmembrane region" description="Helical" evidence="8">
    <location>
        <begin position="96"/>
        <end position="122"/>
    </location>
</feature>
<evidence type="ECO:0000256" key="6">
    <source>
        <dbReference type="ARBA" id="ARBA00023136"/>
    </source>
</evidence>
<keyword evidence="10" id="KW-1185">Reference proteome</keyword>
<protein>
    <submittedName>
        <fullName evidence="9">Gnt-I system high-affinity gluconate transporter</fullName>
    </submittedName>
</protein>
<evidence type="ECO:0000313" key="10">
    <source>
        <dbReference type="Proteomes" id="UP000184368"/>
    </source>
</evidence>
<dbReference type="InterPro" id="IPR003474">
    <property type="entry name" value="Glcn_transporter"/>
</dbReference>
<comment type="subcellular location">
    <subcellularLocation>
        <location evidence="1">Cell membrane</location>
        <topology evidence="1">Multi-pass membrane protein</topology>
    </subcellularLocation>
</comment>
<keyword evidence="4 8" id="KW-0812">Transmembrane</keyword>
<dbReference type="Proteomes" id="UP000184368">
    <property type="component" value="Unassembled WGS sequence"/>
</dbReference>
<dbReference type="EMBL" id="FQUO01000004">
    <property type="protein sequence ID" value="SHF01668.1"/>
    <property type="molecule type" value="Genomic_DNA"/>
</dbReference>
<feature type="transmembrane region" description="Helical" evidence="8">
    <location>
        <begin position="28"/>
        <end position="46"/>
    </location>
</feature>
<evidence type="ECO:0000256" key="8">
    <source>
        <dbReference type="SAM" id="Phobius"/>
    </source>
</evidence>
<dbReference type="Pfam" id="PF02447">
    <property type="entry name" value="GntP_permease"/>
    <property type="match status" value="1"/>
</dbReference>
<keyword evidence="5 8" id="KW-1133">Transmembrane helix</keyword>
<organism evidence="9 10">
    <name type="scientific">Cnuella takakiae</name>
    <dbReference type="NCBI Taxonomy" id="1302690"/>
    <lineage>
        <taxon>Bacteria</taxon>
        <taxon>Pseudomonadati</taxon>
        <taxon>Bacteroidota</taxon>
        <taxon>Chitinophagia</taxon>
        <taxon>Chitinophagales</taxon>
        <taxon>Chitinophagaceae</taxon>
        <taxon>Cnuella</taxon>
    </lineage>
</organism>
<dbReference type="AlphaFoldDB" id="A0A1M4Y7H8"/>
<dbReference type="PANTHER" id="PTHR30354:SF22">
    <property type="entry name" value="HIGH-AFFINITY GLUCONATE TRANSPORTER"/>
    <property type="match status" value="1"/>
</dbReference>
<evidence type="ECO:0000256" key="5">
    <source>
        <dbReference type="ARBA" id="ARBA00022989"/>
    </source>
</evidence>
<dbReference type="GO" id="GO:0005886">
    <property type="term" value="C:plasma membrane"/>
    <property type="evidence" value="ECO:0007669"/>
    <property type="project" value="UniProtKB-SubCell"/>
</dbReference>
<gene>
    <name evidence="9" type="ORF">SAMN05444008_104182</name>
</gene>
<dbReference type="NCBIfam" id="TIGR00791">
    <property type="entry name" value="gntP"/>
    <property type="match status" value="1"/>
</dbReference>
<evidence type="ECO:0000256" key="2">
    <source>
        <dbReference type="ARBA" id="ARBA00022448"/>
    </source>
</evidence>
<feature type="transmembrane region" description="Helical" evidence="8">
    <location>
        <begin position="253"/>
        <end position="277"/>
    </location>
</feature>
<dbReference type="GO" id="GO:0015128">
    <property type="term" value="F:gluconate transmembrane transporter activity"/>
    <property type="evidence" value="ECO:0007669"/>
    <property type="project" value="InterPro"/>
</dbReference>
<keyword evidence="2" id="KW-0813">Transport</keyword>
<evidence type="ECO:0000256" key="4">
    <source>
        <dbReference type="ARBA" id="ARBA00022692"/>
    </source>
</evidence>
<reference evidence="9 10" key="1">
    <citation type="submission" date="2016-11" db="EMBL/GenBank/DDBJ databases">
        <authorList>
            <person name="Jaros S."/>
            <person name="Januszkiewicz K."/>
            <person name="Wedrychowicz H."/>
        </authorList>
    </citation>
    <scope>NUCLEOTIDE SEQUENCE [LARGE SCALE GENOMIC DNA]</scope>
    <source>
        <strain evidence="9 10">DSM 26897</strain>
    </source>
</reference>
<dbReference type="PIRSF" id="PIRSF002746">
    <property type="entry name" value="Gluconate_transporter"/>
    <property type="match status" value="1"/>
</dbReference>
<dbReference type="OrthoDB" id="9787129at2"/>
<feature type="transmembrane region" description="Helical" evidence="8">
    <location>
        <begin position="298"/>
        <end position="316"/>
    </location>
</feature>
<sequence>MTFLIVLACLLLLILLVSWGKFNPFLALLFTAIAAGLLLGIPPAKLPASIQKGIGDTLGSIVLIISFGAMLGKLVSDSGAAQKMAAVLAKAFGINNINWALLVTGFVVGIPMFYNVGFVLLVPLLFSITYQYRLPVVYVGLPMLAALSVMHGFLPPHPSPVALAAQFNASLGLTLIYGLIIATPAVLLAGPLFARTLKGMQAKPLESFRPNELPSEQLPGTFNAFISALLPVVLLAATAALPYLQVNAPAAKGWLQFFSDPTILLLLSLLIALYSLGIAQGKSIKTVMVSFADAMKDVTPLLLIIGGAGALKQVLIDSGVSTQIAAGMSNLSLPPLVLGWLIAAIIRIAVGSATVAGLTAAGIIAPLVTQGGVTPELMVLSVGAGSLVCSHVNDSGFWMYKEYFNLSIRDTFRSWTLMETIVAFAGLGGVLVLDRFV</sequence>
<proteinExistence type="inferred from homology"/>
<evidence type="ECO:0000256" key="1">
    <source>
        <dbReference type="ARBA" id="ARBA00004651"/>
    </source>
</evidence>
<dbReference type="RefSeq" id="WP_073041343.1">
    <property type="nucleotide sequence ID" value="NZ_FQUO01000004.1"/>
</dbReference>
<dbReference type="STRING" id="1302690.BUE76_15090"/>
<keyword evidence="3" id="KW-1003">Cell membrane</keyword>
<feature type="transmembrane region" description="Helical" evidence="8">
    <location>
        <begin position="218"/>
        <end position="241"/>
    </location>
</feature>
<name>A0A1M4Y7H8_9BACT</name>
<keyword evidence="6 8" id="KW-0472">Membrane</keyword>